<evidence type="ECO:0000256" key="9">
    <source>
        <dbReference type="ARBA" id="ARBA00023004"/>
    </source>
</evidence>
<evidence type="ECO:0000256" key="17">
    <source>
        <dbReference type="PIRSR" id="PIRSR600823-5"/>
    </source>
</evidence>
<keyword evidence="10 17" id="KW-1015">Disulfide bond</keyword>
<dbReference type="PANTHER" id="PTHR31388">
    <property type="entry name" value="PEROXIDASE 72-RELATED"/>
    <property type="match status" value="1"/>
</dbReference>
<dbReference type="InterPro" id="IPR002016">
    <property type="entry name" value="Haem_peroxidase"/>
</dbReference>
<dbReference type="SUPFAM" id="SSF48113">
    <property type="entry name" value="Heme-dependent peroxidases"/>
    <property type="match status" value="1"/>
</dbReference>
<feature type="binding site" description="axial binding residue" evidence="15">
    <location>
        <position position="198"/>
    </location>
    <ligand>
        <name>heme b</name>
        <dbReference type="ChEBI" id="CHEBI:60344"/>
    </ligand>
    <ligandPart>
        <name>Fe</name>
        <dbReference type="ChEBI" id="CHEBI:18248"/>
    </ligandPart>
</feature>
<evidence type="ECO:0000256" key="2">
    <source>
        <dbReference type="ARBA" id="ARBA00006873"/>
    </source>
</evidence>
<keyword evidence="9 15" id="KW-0408">Iron</keyword>
<keyword evidence="4 18" id="KW-0575">Peroxidase</keyword>
<feature type="binding site" evidence="15">
    <location>
        <position position="252"/>
    </location>
    <ligand>
        <name>Ca(2+)</name>
        <dbReference type="ChEBI" id="CHEBI:29108"/>
        <label>2</label>
    </ligand>
</feature>
<evidence type="ECO:0000256" key="13">
    <source>
        <dbReference type="PIRSR" id="PIRSR600823-1"/>
    </source>
</evidence>
<dbReference type="Gene3D" id="1.10.420.10">
    <property type="entry name" value="Peroxidase, domain 2"/>
    <property type="match status" value="1"/>
</dbReference>
<comment type="subcellular location">
    <subcellularLocation>
        <location evidence="18">Secreted</location>
    </subcellularLocation>
</comment>
<dbReference type="PROSITE" id="PS50873">
    <property type="entry name" value="PEROXIDASE_4"/>
    <property type="match status" value="1"/>
</dbReference>
<dbReference type="Proteomes" id="UP000825935">
    <property type="component" value="Chromosome 4"/>
</dbReference>
<keyword evidence="21" id="KW-1185">Reference proteome</keyword>
<evidence type="ECO:0000256" key="18">
    <source>
        <dbReference type="RuleBase" id="RU362060"/>
    </source>
</evidence>
<feature type="binding site" evidence="15">
    <location>
        <position position="199"/>
    </location>
    <ligand>
        <name>Ca(2+)</name>
        <dbReference type="ChEBI" id="CHEBI:29108"/>
        <label>2</label>
    </ligand>
</feature>
<evidence type="ECO:0000256" key="5">
    <source>
        <dbReference type="ARBA" id="ARBA00022617"/>
    </source>
</evidence>
<dbReference type="GO" id="GO:0046872">
    <property type="term" value="F:metal ion binding"/>
    <property type="evidence" value="ECO:0007669"/>
    <property type="project" value="UniProtKB-UniRule"/>
</dbReference>
<feature type="binding site" evidence="15">
    <location>
        <position position="93"/>
    </location>
    <ligand>
        <name>Ca(2+)</name>
        <dbReference type="ChEBI" id="CHEBI:29108"/>
        <label>1</label>
    </ligand>
</feature>
<dbReference type="CDD" id="cd00693">
    <property type="entry name" value="secretory_peroxidase"/>
    <property type="match status" value="1"/>
</dbReference>
<dbReference type="InterPro" id="IPR033905">
    <property type="entry name" value="Secretory_peroxidase"/>
</dbReference>
<comment type="function">
    <text evidence="18">Removal of H(2)O(2), oxidation of toxic reductants, biosynthesis and degradation of lignin, suberization, auxin catabolism, response to environmental stresses such as wounding, pathogen attack and oxidative stress.</text>
</comment>
<feature type="binding site" evidence="15">
    <location>
        <position position="72"/>
    </location>
    <ligand>
        <name>Ca(2+)</name>
        <dbReference type="ChEBI" id="CHEBI:29108"/>
        <label>1</label>
    </ligand>
</feature>
<evidence type="ECO:0000256" key="14">
    <source>
        <dbReference type="PIRSR" id="PIRSR600823-2"/>
    </source>
</evidence>
<dbReference type="GO" id="GO:0042744">
    <property type="term" value="P:hydrogen peroxide catabolic process"/>
    <property type="evidence" value="ECO:0007669"/>
    <property type="project" value="UniProtKB-KW"/>
</dbReference>
<keyword evidence="6 15" id="KW-0479">Metal-binding</keyword>
<dbReference type="EMBL" id="CM035409">
    <property type="protein sequence ID" value="KAH7440038.1"/>
    <property type="molecule type" value="Genomic_DNA"/>
</dbReference>
<comment type="catalytic activity">
    <reaction evidence="1 18">
        <text>2 a phenolic donor + H2O2 = 2 a phenolic radical donor + 2 H2O</text>
        <dbReference type="Rhea" id="RHEA:56136"/>
        <dbReference type="ChEBI" id="CHEBI:15377"/>
        <dbReference type="ChEBI" id="CHEBI:16240"/>
        <dbReference type="ChEBI" id="CHEBI:139520"/>
        <dbReference type="ChEBI" id="CHEBI:139521"/>
        <dbReference type="EC" id="1.11.1.7"/>
    </reaction>
</comment>
<feature type="disulfide bond" evidence="17">
    <location>
        <begin position="205"/>
        <end position="237"/>
    </location>
</feature>
<evidence type="ECO:0000256" key="4">
    <source>
        <dbReference type="ARBA" id="ARBA00022559"/>
    </source>
</evidence>
<keyword evidence="8 18" id="KW-0560">Oxidoreductase</keyword>
<evidence type="ECO:0000313" key="20">
    <source>
        <dbReference type="EMBL" id="KAH7440038.1"/>
    </source>
</evidence>
<dbReference type="PANTHER" id="PTHR31388:SF5">
    <property type="entry name" value="PEROXIDASE"/>
    <property type="match status" value="1"/>
</dbReference>
<evidence type="ECO:0000256" key="8">
    <source>
        <dbReference type="ARBA" id="ARBA00023002"/>
    </source>
</evidence>
<dbReference type="FunFam" id="1.10.520.10:FF:000001">
    <property type="entry name" value="Peroxidase"/>
    <property type="match status" value="1"/>
</dbReference>
<dbReference type="Pfam" id="PF00141">
    <property type="entry name" value="peroxidase"/>
    <property type="match status" value="1"/>
</dbReference>
<dbReference type="AlphaFoldDB" id="A0A8T2UZA0"/>
<feature type="disulfide bond" evidence="17">
    <location>
        <begin position="126"/>
        <end position="331"/>
    </location>
</feature>
<dbReference type="OrthoDB" id="2113341at2759"/>
<feature type="binding site" evidence="15">
    <location>
        <position position="77"/>
    </location>
    <ligand>
        <name>Ca(2+)</name>
        <dbReference type="ChEBI" id="CHEBI:29108"/>
        <label>1</label>
    </ligand>
</feature>
<dbReference type="FunFam" id="1.10.420.10:FF:000001">
    <property type="entry name" value="Peroxidase"/>
    <property type="match status" value="1"/>
</dbReference>
<evidence type="ECO:0000256" key="6">
    <source>
        <dbReference type="ARBA" id="ARBA00022723"/>
    </source>
</evidence>
<dbReference type="InterPro" id="IPR019793">
    <property type="entry name" value="Peroxidases_heam-ligand_BS"/>
</dbReference>
<dbReference type="Gene3D" id="1.10.520.10">
    <property type="match status" value="1"/>
</dbReference>
<feature type="site" description="Transition state stabilizer" evidence="16">
    <location>
        <position position="67"/>
    </location>
</feature>
<dbReference type="GO" id="GO:0006979">
    <property type="term" value="P:response to oxidative stress"/>
    <property type="evidence" value="ECO:0007669"/>
    <property type="project" value="UniProtKB-UniRule"/>
</dbReference>
<feature type="domain" description="Plant heme peroxidase family profile" evidence="19">
    <location>
        <begin position="30"/>
        <end position="335"/>
    </location>
</feature>
<comment type="caution">
    <text evidence="20">The sequence shown here is derived from an EMBL/GenBank/DDBJ whole genome shotgun (WGS) entry which is preliminary data.</text>
</comment>
<organism evidence="20 21">
    <name type="scientific">Ceratopteris richardii</name>
    <name type="common">Triangle waterfern</name>
    <dbReference type="NCBI Taxonomy" id="49495"/>
    <lineage>
        <taxon>Eukaryota</taxon>
        <taxon>Viridiplantae</taxon>
        <taxon>Streptophyta</taxon>
        <taxon>Embryophyta</taxon>
        <taxon>Tracheophyta</taxon>
        <taxon>Polypodiopsida</taxon>
        <taxon>Polypodiidae</taxon>
        <taxon>Polypodiales</taxon>
        <taxon>Pteridineae</taxon>
        <taxon>Pteridaceae</taxon>
        <taxon>Parkerioideae</taxon>
        <taxon>Ceratopteris</taxon>
    </lineage>
</organism>
<name>A0A8T2UZA0_CERRI</name>
<feature type="disulfide bond" evidence="17">
    <location>
        <begin position="73"/>
        <end position="78"/>
    </location>
</feature>
<feature type="disulfide bond" evidence="17">
    <location>
        <begin position="40"/>
        <end position="120"/>
    </location>
</feature>
<evidence type="ECO:0000256" key="12">
    <source>
        <dbReference type="ARBA" id="ARBA00023324"/>
    </source>
</evidence>
<dbReference type="PROSITE" id="PS00435">
    <property type="entry name" value="PEROXIDASE_1"/>
    <property type="match status" value="1"/>
</dbReference>
<keyword evidence="18" id="KW-0964">Secreted</keyword>
<feature type="binding site" evidence="15">
    <location>
        <position position="79"/>
    </location>
    <ligand>
        <name>Ca(2+)</name>
        <dbReference type="ChEBI" id="CHEBI:29108"/>
        <label>1</label>
    </ligand>
</feature>
<evidence type="ECO:0000256" key="16">
    <source>
        <dbReference type="PIRSR" id="PIRSR600823-4"/>
    </source>
</evidence>
<feature type="active site" description="Proton acceptor" evidence="13">
    <location>
        <position position="71"/>
    </location>
</feature>
<keyword evidence="5 18" id="KW-0349">Heme</keyword>
<dbReference type="PRINTS" id="PR00461">
    <property type="entry name" value="PLPEROXIDASE"/>
</dbReference>
<evidence type="ECO:0000313" key="21">
    <source>
        <dbReference type="Proteomes" id="UP000825935"/>
    </source>
</evidence>
<comment type="cofactor">
    <cofactor evidence="15 18">
        <name>heme b</name>
        <dbReference type="ChEBI" id="CHEBI:60344"/>
    </cofactor>
    <text evidence="15 18">Binds 1 heme b (iron(II)-protoporphyrin IX) group per subunit.</text>
</comment>
<evidence type="ECO:0000256" key="3">
    <source>
        <dbReference type="ARBA" id="ARBA00012313"/>
    </source>
</evidence>
<comment type="similarity">
    <text evidence="2">Belongs to the peroxidase family. Ascorbate peroxidase subfamily.</text>
</comment>
<feature type="binding site" evidence="15">
    <location>
        <position position="81"/>
    </location>
    <ligand>
        <name>Ca(2+)</name>
        <dbReference type="ChEBI" id="CHEBI:29108"/>
        <label>1</label>
    </ligand>
</feature>
<feature type="binding site" evidence="15">
    <location>
        <position position="75"/>
    </location>
    <ligand>
        <name>Ca(2+)</name>
        <dbReference type="ChEBI" id="CHEBI:29108"/>
        <label>1</label>
    </ligand>
</feature>
<keyword evidence="12 18" id="KW-0376">Hydrogen peroxide</keyword>
<feature type="binding site" evidence="15">
    <location>
        <position position="260"/>
    </location>
    <ligand>
        <name>Ca(2+)</name>
        <dbReference type="ChEBI" id="CHEBI:29108"/>
        <label>2</label>
    </ligand>
</feature>
<reference evidence="20" key="1">
    <citation type="submission" date="2021-08" db="EMBL/GenBank/DDBJ databases">
        <title>WGS assembly of Ceratopteris richardii.</title>
        <authorList>
            <person name="Marchant D.B."/>
            <person name="Chen G."/>
            <person name="Jenkins J."/>
            <person name="Shu S."/>
            <person name="Leebens-Mack J."/>
            <person name="Grimwood J."/>
            <person name="Schmutz J."/>
            <person name="Soltis P."/>
            <person name="Soltis D."/>
            <person name="Chen Z.-H."/>
        </authorList>
    </citation>
    <scope>NUCLEOTIDE SEQUENCE</scope>
    <source>
        <strain evidence="20">Whitten #5841</strain>
        <tissue evidence="20">Leaf</tissue>
    </source>
</reference>
<accession>A0A8T2UZA0</accession>
<dbReference type="GO" id="GO:0020037">
    <property type="term" value="F:heme binding"/>
    <property type="evidence" value="ECO:0007669"/>
    <property type="project" value="UniProtKB-UniRule"/>
</dbReference>
<protein>
    <recommendedName>
        <fullName evidence="3 18">Peroxidase</fullName>
        <ecNumber evidence="3 18">1.11.1.7</ecNumber>
    </recommendedName>
</protein>
<dbReference type="InterPro" id="IPR010255">
    <property type="entry name" value="Haem_peroxidase_sf"/>
</dbReference>
<dbReference type="InterPro" id="IPR000823">
    <property type="entry name" value="Peroxidase_pln"/>
</dbReference>
<evidence type="ECO:0000256" key="10">
    <source>
        <dbReference type="ARBA" id="ARBA00023157"/>
    </source>
</evidence>
<keyword evidence="18" id="KW-0732">Signal</keyword>
<evidence type="ECO:0000259" key="19">
    <source>
        <dbReference type="PROSITE" id="PS50873"/>
    </source>
</evidence>
<dbReference type="PRINTS" id="PR00458">
    <property type="entry name" value="PEROXIDASE"/>
</dbReference>
<feature type="signal peptide" evidence="18">
    <location>
        <begin position="1"/>
        <end position="20"/>
    </location>
</feature>
<feature type="binding site" evidence="15">
    <location>
        <position position="255"/>
    </location>
    <ligand>
        <name>Ca(2+)</name>
        <dbReference type="ChEBI" id="CHEBI:29108"/>
        <label>2</label>
    </ligand>
</feature>
<sequence>MKKIRDGLLWITIFITGLMMMKRCPRGDSALQLGFYGTSCPNLETIVANRMQDAINGDSRVAASITRLFFHDCFVQGCDASVLLDDTSTFTGEKGAVPNVNSLRGFDVIDAIKAQIEAACPAVVSCADIIALASRDAVSLSGGPNWQVPLGRRDSRTASLQLANSVLPSPFFNVSVLLSNFAAQGLTARDLVALSGAHTFGQARCRFFRARLYNDTGNGDPDPTLNRYYRLVLQDGCPQQGEGGDDNLAMLDPYTPTTFDNRYFVNLRILRGLLPSDQTLYSSTDSSTTQQVVLSYVNDNSLFFSDFVTAMLKMGSINPLTGDQGEIRLNCRKIN</sequence>
<evidence type="ECO:0000256" key="7">
    <source>
        <dbReference type="ARBA" id="ARBA00022837"/>
    </source>
</evidence>
<comment type="cofactor">
    <cofactor evidence="15 18">
        <name>Ca(2+)</name>
        <dbReference type="ChEBI" id="CHEBI:29108"/>
    </cofactor>
    <text evidence="15 18">Binds 2 calcium ions per subunit.</text>
</comment>
<feature type="chain" id="PRO_5035965193" description="Peroxidase" evidence="18">
    <location>
        <begin position="21"/>
        <end position="335"/>
    </location>
</feature>
<feature type="binding site" evidence="14">
    <location>
        <position position="168"/>
    </location>
    <ligand>
        <name>substrate</name>
    </ligand>
</feature>
<evidence type="ECO:0000256" key="11">
    <source>
        <dbReference type="ARBA" id="ARBA00023180"/>
    </source>
</evidence>
<dbReference type="GO" id="GO:0140825">
    <property type="term" value="F:lactoperoxidase activity"/>
    <property type="evidence" value="ECO:0007669"/>
    <property type="project" value="UniProtKB-EC"/>
</dbReference>
<proteinExistence type="inferred from homology"/>
<keyword evidence="7 15" id="KW-0106">Calcium</keyword>
<comment type="similarity">
    <text evidence="18">Belongs to the peroxidase family. Classical plant (class III) peroxidase subfamily.</text>
</comment>
<evidence type="ECO:0000256" key="1">
    <source>
        <dbReference type="ARBA" id="ARBA00000189"/>
    </source>
</evidence>
<dbReference type="EC" id="1.11.1.7" evidence="3 18"/>
<evidence type="ECO:0000256" key="15">
    <source>
        <dbReference type="PIRSR" id="PIRSR600823-3"/>
    </source>
</evidence>
<gene>
    <name evidence="20" type="ORF">KP509_04G088500</name>
</gene>
<keyword evidence="11" id="KW-0325">Glycoprotein</keyword>
<dbReference type="GO" id="GO:0005576">
    <property type="term" value="C:extracellular region"/>
    <property type="evidence" value="ECO:0007669"/>
    <property type="project" value="UniProtKB-SubCell"/>
</dbReference>